<proteinExistence type="predicted"/>
<reference evidence="2 3" key="1">
    <citation type="journal article" date="2023" name="Int. J. Mol. Sci.">
        <title>De Novo Assembly and Annotation of 11 Diverse Shrub Willow (Salix) Genomes Reveals Novel Gene Organization in Sex-Linked Regions.</title>
        <authorList>
            <person name="Hyden B."/>
            <person name="Feng K."/>
            <person name="Yates T.B."/>
            <person name="Jawdy S."/>
            <person name="Cereghino C."/>
            <person name="Smart L.B."/>
            <person name="Muchero W."/>
        </authorList>
    </citation>
    <scope>NUCLEOTIDE SEQUENCE [LARGE SCALE GENOMIC DNA]</scope>
    <source>
        <tissue evidence="2">Shoot tip</tissue>
    </source>
</reference>
<gene>
    <name evidence="2" type="ORF">OIU84_017743</name>
</gene>
<dbReference type="Proteomes" id="UP001162972">
    <property type="component" value="Chromosome 13"/>
</dbReference>
<feature type="region of interest" description="Disordered" evidence="1">
    <location>
        <begin position="1"/>
        <end position="30"/>
    </location>
</feature>
<organism evidence="2 3">
    <name type="scientific">Salix udensis</name>
    <dbReference type="NCBI Taxonomy" id="889485"/>
    <lineage>
        <taxon>Eukaryota</taxon>
        <taxon>Viridiplantae</taxon>
        <taxon>Streptophyta</taxon>
        <taxon>Embryophyta</taxon>
        <taxon>Tracheophyta</taxon>
        <taxon>Spermatophyta</taxon>
        <taxon>Magnoliopsida</taxon>
        <taxon>eudicotyledons</taxon>
        <taxon>Gunneridae</taxon>
        <taxon>Pentapetalae</taxon>
        <taxon>rosids</taxon>
        <taxon>fabids</taxon>
        <taxon>Malpighiales</taxon>
        <taxon>Salicaceae</taxon>
        <taxon>Saliceae</taxon>
        <taxon>Salix</taxon>
    </lineage>
</organism>
<protein>
    <submittedName>
        <fullName evidence="2">Uncharacterized protein</fullName>
    </submittedName>
</protein>
<evidence type="ECO:0000313" key="3">
    <source>
        <dbReference type="Proteomes" id="UP001162972"/>
    </source>
</evidence>
<evidence type="ECO:0000313" key="2">
    <source>
        <dbReference type="EMBL" id="KAJ6434094.1"/>
    </source>
</evidence>
<dbReference type="EMBL" id="JAPFFJ010000002">
    <property type="protein sequence ID" value="KAJ6434094.1"/>
    <property type="molecule type" value="Genomic_DNA"/>
</dbReference>
<dbReference type="AlphaFoldDB" id="A0AAD6L2M3"/>
<accession>A0AAD6L2M3</accession>
<evidence type="ECO:0000256" key="1">
    <source>
        <dbReference type="SAM" id="MobiDB-lite"/>
    </source>
</evidence>
<comment type="caution">
    <text evidence="2">The sequence shown here is derived from an EMBL/GenBank/DDBJ whole genome shotgun (WGS) entry which is preliminary data.</text>
</comment>
<name>A0AAD6L2M3_9ROSI</name>
<sequence>MNSPNLKTRKRRKNENKYSNPNNKRSTEIEVPYPLKRDSDCCMPLSGPDGVICYETFRSFGGIITVKITDEIDKKNVKGCLEDNC</sequence>
<keyword evidence="3" id="KW-1185">Reference proteome</keyword>